<dbReference type="RefSeq" id="WP_259856215.1">
    <property type="nucleotide sequence ID" value="NZ_BAAAST010000192.1"/>
</dbReference>
<name>A0ABY5VMC2_9ACTN</name>
<evidence type="ECO:0000313" key="2">
    <source>
        <dbReference type="Proteomes" id="UP001059617"/>
    </source>
</evidence>
<organism evidence="1 2">
    <name type="scientific">Dactylosporangium fulvum</name>
    <dbReference type="NCBI Taxonomy" id="53359"/>
    <lineage>
        <taxon>Bacteria</taxon>
        <taxon>Bacillati</taxon>
        <taxon>Actinomycetota</taxon>
        <taxon>Actinomycetes</taxon>
        <taxon>Micromonosporales</taxon>
        <taxon>Micromonosporaceae</taxon>
        <taxon>Dactylosporangium</taxon>
    </lineage>
</organism>
<evidence type="ECO:0000313" key="1">
    <source>
        <dbReference type="EMBL" id="UWP78813.1"/>
    </source>
</evidence>
<dbReference type="EMBL" id="CP073720">
    <property type="protein sequence ID" value="UWP78813.1"/>
    <property type="molecule type" value="Genomic_DNA"/>
</dbReference>
<keyword evidence="2" id="KW-1185">Reference proteome</keyword>
<gene>
    <name evidence="1" type="ORF">Dfulv_26970</name>
</gene>
<dbReference type="Proteomes" id="UP001059617">
    <property type="component" value="Chromosome"/>
</dbReference>
<dbReference type="Pfam" id="PF22075">
    <property type="entry name" value="DUF6939"/>
    <property type="match status" value="1"/>
</dbReference>
<reference evidence="1" key="2">
    <citation type="submission" date="2022-09" db="EMBL/GenBank/DDBJ databases">
        <title>Biosynthetic gene clusters of Dactylosporangioum fulvum.</title>
        <authorList>
            <person name="Caradec T."/>
        </authorList>
    </citation>
    <scope>NUCLEOTIDE SEQUENCE</scope>
    <source>
        <strain evidence="1">NRRL B-16292</strain>
    </source>
</reference>
<accession>A0ABY5VMC2</accession>
<proteinExistence type="predicted"/>
<reference evidence="1" key="1">
    <citation type="submission" date="2021-04" db="EMBL/GenBank/DDBJ databases">
        <authorList>
            <person name="Hartkoorn R.C."/>
            <person name="Beaudoing E."/>
            <person name="Hot D."/>
        </authorList>
    </citation>
    <scope>NUCLEOTIDE SEQUENCE</scope>
    <source>
        <strain evidence="1">NRRL B-16292</strain>
    </source>
</reference>
<sequence>MEIEVVSRRRSAASLAAAFPGAAVVDVTSKGPQPWVRLSPFHPHGGIPVPFTPGRTAMSVEGIWQALKVFDSADVDPAKLTVTSMTGLKRTVRRFGAVRGHRAGLHGEVLLDYETARRRVYLPSYRWVLEHRATAEVGELRRLAARQRVVLLDYTTNGDVADLATPLSHAALIRHHLTGTWPGDQPSDVDTTAAMSG</sequence>
<protein>
    <submittedName>
        <fullName evidence="1">Uncharacterized protein</fullName>
    </submittedName>
</protein>
<dbReference type="InterPro" id="IPR054219">
    <property type="entry name" value="DUF6939"/>
</dbReference>